<protein>
    <submittedName>
        <fullName evidence="1">Uncharacterized protein</fullName>
    </submittedName>
</protein>
<accession>A0A3N6PP60</accession>
<comment type="caution">
    <text evidence="1">The sequence shown here is derived from an EMBL/GenBank/DDBJ whole genome shotgun (WGS) entry which is preliminary data.</text>
</comment>
<name>A0A3N6PP60_NATCH</name>
<sequence>MLVFVVVGSLFVLPLSVDQTDGPVEMGSSETFVSSGEIWVDSDELLVKHNVTVLEENEAHGTFETSNGTIETVSANGTIYKKYETSIDDKDWVEQREPTDAEKVHFGQHQDRVVMITKENRTQTDPLGMQFIFDQIRYLATLPEYDRVDEEADRVVYEPTSAWTEDAAGEMIHVTPEAGELSVDTETGVLREASLQYEGTDVSSYGEYLLRTGESAEIRVEYEYEPDTDVEDIEAPDWVTECVKNDRCEF</sequence>
<dbReference type="Proteomes" id="UP000281431">
    <property type="component" value="Unassembled WGS sequence"/>
</dbReference>
<organism evidence="1 2">
    <name type="scientific">Natrarchaeobius chitinivorans</name>
    <dbReference type="NCBI Taxonomy" id="1679083"/>
    <lineage>
        <taxon>Archaea</taxon>
        <taxon>Methanobacteriati</taxon>
        <taxon>Methanobacteriota</taxon>
        <taxon>Stenosarchaea group</taxon>
        <taxon>Halobacteria</taxon>
        <taxon>Halobacteriales</taxon>
        <taxon>Natrialbaceae</taxon>
        <taxon>Natrarchaeobius</taxon>
    </lineage>
</organism>
<dbReference type="OrthoDB" id="168798at2157"/>
<evidence type="ECO:0000313" key="2">
    <source>
        <dbReference type="Proteomes" id="UP000281431"/>
    </source>
</evidence>
<reference evidence="1 2" key="1">
    <citation type="submission" date="2018-10" db="EMBL/GenBank/DDBJ databases">
        <title>Natrarchaeobius chitinivorans gen. nov., sp. nov., and Natrarchaeobius haloalkaliphilus sp. nov., alkaliphilic, chitin-utilizing haloarchaea from hypersaline alkaline lakes.</title>
        <authorList>
            <person name="Sorokin D.Y."/>
            <person name="Elcheninov A.G."/>
            <person name="Kostrikina N.A."/>
            <person name="Bale N.J."/>
            <person name="Sinninghe Damste J.S."/>
            <person name="Khijniak T.V."/>
            <person name="Kublanov I.V."/>
            <person name="Toshchakov S.V."/>
        </authorList>
    </citation>
    <scope>NUCLEOTIDE SEQUENCE [LARGE SCALE GENOMIC DNA]</scope>
    <source>
        <strain evidence="1 2">AArcht7</strain>
    </source>
</reference>
<proteinExistence type="predicted"/>
<keyword evidence="2" id="KW-1185">Reference proteome</keyword>
<gene>
    <name evidence="1" type="ORF">EA472_01885</name>
</gene>
<evidence type="ECO:0000313" key="1">
    <source>
        <dbReference type="EMBL" id="RQH03550.1"/>
    </source>
</evidence>
<dbReference type="EMBL" id="REFZ01000001">
    <property type="protein sequence ID" value="RQH03550.1"/>
    <property type="molecule type" value="Genomic_DNA"/>
</dbReference>
<dbReference type="AlphaFoldDB" id="A0A3N6PP60"/>